<evidence type="ECO:0000256" key="1">
    <source>
        <dbReference type="SAM" id="SignalP"/>
    </source>
</evidence>
<dbReference type="AlphaFoldDB" id="A0A9Q9EI70"/>
<name>A0A9Q9EI70_9PEZI</name>
<gene>
    <name evidence="2" type="ORF">Slin15195_G058350</name>
</gene>
<evidence type="ECO:0000313" key="2">
    <source>
        <dbReference type="EMBL" id="USW52516.1"/>
    </source>
</evidence>
<keyword evidence="3" id="KW-1185">Reference proteome</keyword>
<accession>A0A9Q9EI70</accession>
<protein>
    <submittedName>
        <fullName evidence="2">Uncharacterized protein</fullName>
    </submittedName>
</protein>
<dbReference type="EMBL" id="CP099421">
    <property type="protein sequence ID" value="USW52516.1"/>
    <property type="molecule type" value="Genomic_DNA"/>
</dbReference>
<sequence length="401" mass="42345">MRSLLANIVVLLYGLQATSVAQAIPAASCQAVSQVIKNLQARKTASAFCSSSYLTLKTSTVTVTTGSSTVSTSTVGVTETTLAGVDQVTVIPFVTVGYDCAVTTVSTLSVSAAGDLARRTELAHRDTPPQRHQPLQSFNQDQLSIACSCMYPQRRTPTTTITVTSTIRTAAHVTATITQTSLTSSTATLTTTAIASTLAPPPPQCTAEYSNFNYFAGRFDNHLCVGTPGNACRTINLDLVPGQCLWRAPGDAATSDVSILGGSRPSFLRWILKDGKIMNQFTGAAAYVVDSVDGGRLKLDIAPTPTTPGAPAPVRCDIRGGISQPPRPSCFNSNGQGWKWYTIGEDATADDLYLGLEVPSNGRERDVQFRFSCAPANLGYCYSENADPLNGQPDPADGSLN</sequence>
<keyword evidence="1" id="KW-0732">Signal</keyword>
<dbReference type="Proteomes" id="UP001056384">
    <property type="component" value="Chromosome 4"/>
</dbReference>
<feature type="chain" id="PRO_5040117634" evidence="1">
    <location>
        <begin position="24"/>
        <end position="401"/>
    </location>
</feature>
<feature type="signal peptide" evidence="1">
    <location>
        <begin position="1"/>
        <end position="23"/>
    </location>
</feature>
<organism evidence="2 3">
    <name type="scientific">Septoria linicola</name>
    <dbReference type="NCBI Taxonomy" id="215465"/>
    <lineage>
        <taxon>Eukaryota</taxon>
        <taxon>Fungi</taxon>
        <taxon>Dikarya</taxon>
        <taxon>Ascomycota</taxon>
        <taxon>Pezizomycotina</taxon>
        <taxon>Dothideomycetes</taxon>
        <taxon>Dothideomycetidae</taxon>
        <taxon>Mycosphaerellales</taxon>
        <taxon>Mycosphaerellaceae</taxon>
        <taxon>Septoria</taxon>
    </lineage>
</organism>
<proteinExistence type="predicted"/>
<evidence type="ECO:0000313" key="3">
    <source>
        <dbReference type="Proteomes" id="UP001056384"/>
    </source>
</evidence>
<reference evidence="2" key="1">
    <citation type="submission" date="2022-06" db="EMBL/GenBank/DDBJ databases">
        <title>Complete genome sequences of two strains of the flax pathogen Septoria linicola.</title>
        <authorList>
            <person name="Lapalu N."/>
            <person name="Simon A."/>
            <person name="Demenou B."/>
            <person name="Paumier D."/>
            <person name="Guillot M.-P."/>
            <person name="Gout L."/>
            <person name="Valade R."/>
        </authorList>
    </citation>
    <scope>NUCLEOTIDE SEQUENCE</scope>
    <source>
        <strain evidence="2">SE15195</strain>
    </source>
</reference>